<evidence type="ECO:0000256" key="1">
    <source>
        <dbReference type="ARBA" id="ARBA00004141"/>
    </source>
</evidence>
<organism evidence="11">
    <name type="scientific">Ceraphron sp. MM-2014</name>
    <dbReference type="NCBI Taxonomy" id="1502696"/>
    <lineage>
        <taxon>Eukaryota</taxon>
        <taxon>Metazoa</taxon>
        <taxon>Ecdysozoa</taxon>
        <taxon>Arthropoda</taxon>
        <taxon>Hexapoda</taxon>
        <taxon>Insecta</taxon>
        <taxon>Pterygota</taxon>
        <taxon>Neoptera</taxon>
        <taxon>Endopterygota</taxon>
        <taxon>Hymenoptera</taxon>
        <taxon>Apocrita</taxon>
        <taxon>Ceraphronoidea</taxon>
        <taxon>Ceraphronidae</taxon>
        <taxon>Ceraphron</taxon>
    </lineage>
</organism>
<name>A0A096XL12_9HYME</name>
<dbReference type="GO" id="GO:0006123">
    <property type="term" value="P:mitochondrial electron transport, cytochrome c to oxygen"/>
    <property type="evidence" value="ECO:0007669"/>
    <property type="project" value="TreeGrafter"/>
</dbReference>
<protein>
    <recommendedName>
        <fullName evidence="3 8">Cytochrome c oxidase subunit 3</fullName>
    </recommendedName>
</protein>
<accession>A0A096XL12</accession>
<evidence type="ECO:0000256" key="2">
    <source>
        <dbReference type="ARBA" id="ARBA00010581"/>
    </source>
</evidence>
<evidence type="ECO:0000256" key="6">
    <source>
        <dbReference type="ARBA" id="ARBA00022989"/>
    </source>
</evidence>
<keyword evidence="8 11" id="KW-0496">Mitochondrion</keyword>
<dbReference type="InterPro" id="IPR013833">
    <property type="entry name" value="Cyt_c_oxidase_su3_a-hlx"/>
</dbReference>
<proteinExistence type="inferred from homology"/>
<feature type="transmembrane region" description="Helical" evidence="9">
    <location>
        <begin position="12"/>
        <end position="32"/>
    </location>
</feature>
<evidence type="ECO:0000256" key="8">
    <source>
        <dbReference type="RuleBase" id="RU003375"/>
    </source>
</evidence>
<keyword evidence="5" id="KW-1278">Translocase</keyword>
<dbReference type="PANTHER" id="PTHR11403">
    <property type="entry name" value="CYTOCHROME C OXIDASE SUBUNIT III"/>
    <property type="match status" value="1"/>
</dbReference>
<evidence type="ECO:0000256" key="4">
    <source>
        <dbReference type="ARBA" id="ARBA00022692"/>
    </source>
</evidence>
<feature type="transmembrane region" description="Helical" evidence="9">
    <location>
        <begin position="44"/>
        <end position="62"/>
    </location>
</feature>
<dbReference type="GO" id="GO:0016020">
    <property type="term" value="C:membrane"/>
    <property type="evidence" value="ECO:0007669"/>
    <property type="project" value="UniProtKB-SubCell"/>
</dbReference>
<comment type="subcellular location">
    <subcellularLocation>
        <location evidence="1">Membrane</location>
        <topology evidence="1">Multi-pass membrane protein</topology>
    </subcellularLocation>
</comment>
<sequence length="263" mass="31407">MKLFNTQNHTFHMVTVSPWPILMSLNLMNMFLNTSQMFQFLTFNWLNIFTFYNLIIVMFMWWKDVNNESFMIGDHPMIIQNLMKSGMILFISSEVLFFVSFFWSFLHYSLSPNIELGSIWPPLNINMINPYNVPLLNTLILLTSGISITWAHHNLTNNKSLMMMMFITIFLGLYFSHWQLIEYYHSSFSINDSTFGSIFYMATGFHGLHVLIGSIFNIIVTIRLLFTHLSMTHHISFELSAWYWHFVDVIWLFLFILMYWWPF</sequence>
<dbReference type="Pfam" id="PF00510">
    <property type="entry name" value="COX3"/>
    <property type="match status" value="1"/>
</dbReference>
<comment type="function">
    <text evidence="8">Component of the cytochrome c oxidase, the last enzyme in the mitochondrial electron transport chain which drives oxidative phosphorylation. The respiratory chain contains 3 multisubunit complexes succinate dehydrogenase (complex II, CII), ubiquinol-cytochrome c oxidoreductase (cytochrome b-c1 complex, complex III, CIII) and cytochrome c oxidase (complex IV, CIV), that cooperate to transfer electrons derived from NADH and succinate to molecular oxygen, creating an electrochemical gradient over the inner membrane that drives transmembrane transport and the ATP synthase. Cytochrome c oxidase is the component of the respiratory chain that catalyzes the reduction of oxygen to water. Electrons originating from reduced cytochrome c in the intermembrane space (IMS) are transferred via the dinuclear copper A center (CU(A)) of subunit 2 and heme A of subunit 1 to the active site in subunit 1, a binuclear center (BNC) formed by heme A3 and copper B (CU(B)). The BNC reduces molecular oxygen to 2 water molecules using 4 electrons from cytochrome c in the IMS and 4 protons from the mitochondrial matrix.</text>
</comment>
<keyword evidence="4 8" id="KW-0812">Transmembrane</keyword>
<feature type="transmembrane region" description="Helical" evidence="9">
    <location>
        <begin position="87"/>
        <end position="110"/>
    </location>
</feature>
<evidence type="ECO:0000256" key="7">
    <source>
        <dbReference type="ARBA" id="ARBA00023136"/>
    </source>
</evidence>
<dbReference type="InterPro" id="IPR000298">
    <property type="entry name" value="Cyt_c_oxidase-like_su3"/>
</dbReference>
<dbReference type="CDD" id="cd01665">
    <property type="entry name" value="Cyt_c_Oxidase_III"/>
    <property type="match status" value="1"/>
</dbReference>
<evidence type="ECO:0000256" key="5">
    <source>
        <dbReference type="ARBA" id="ARBA00022967"/>
    </source>
</evidence>
<comment type="similarity">
    <text evidence="2 8">Belongs to the cytochrome c oxidase subunit 3 family.</text>
</comment>
<dbReference type="Gene3D" id="1.20.120.80">
    <property type="entry name" value="Cytochrome c oxidase, subunit III, four-helix bundle"/>
    <property type="match status" value="1"/>
</dbReference>
<dbReference type="InterPro" id="IPR035973">
    <property type="entry name" value="Cyt_c_oxidase_su3-like_sf"/>
</dbReference>
<gene>
    <name evidence="11" type="primary">COX3</name>
</gene>
<keyword evidence="6 9" id="KW-1133">Transmembrane helix</keyword>
<dbReference type="PANTHER" id="PTHR11403:SF7">
    <property type="entry name" value="CYTOCHROME C OXIDASE SUBUNIT 3"/>
    <property type="match status" value="1"/>
</dbReference>
<dbReference type="AlphaFoldDB" id="A0A096XL12"/>
<reference evidence="11" key="1">
    <citation type="journal article" date="2014" name="Genome Biol. Evol.">
        <title>Evolutionary dynamics of the mitochondrial genome in the evaniomorpha (hymenoptera)?a group with an intermediate rate of gene rearrangement.</title>
        <authorList>
            <person name="Mao M."/>
            <person name="Gibson T."/>
            <person name="Dowton M."/>
        </authorList>
    </citation>
    <scope>NUCLEOTIDE SEQUENCE</scope>
</reference>
<feature type="transmembrane region" description="Helical" evidence="9">
    <location>
        <begin position="161"/>
        <end position="178"/>
    </location>
</feature>
<dbReference type="PROSITE" id="PS50253">
    <property type="entry name" value="COX3"/>
    <property type="match status" value="1"/>
</dbReference>
<dbReference type="EMBL" id="KJ570858">
    <property type="protein sequence ID" value="AIA58096.1"/>
    <property type="molecule type" value="Genomic_DNA"/>
</dbReference>
<dbReference type="GO" id="GO:0004129">
    <property type="term" value="F:cytochrome-c oxidase activity"/>
    <property type="evidence" value="ECO:0007669"/>
    <property type="project" value="InterPro"/>
</dbReference>
<dbReference type="SUPFAM" id="SSF81452">
    <property type="entry name" value="Cytochrome c oxidase subunit III-like"/>
    <property type="match status" value="1"/>
</dbReference>
<feature type="transmembrane region" description="Helical" evidence="9">
    <location>
        <begin position="241"/>
        <end position="261"/>
    </location>
</feature>
<dbReference type="GO" id="GO:0005739">
    <property type="term" value="C:mitochondrion"/>
    <property type="evidence" value="ECO:0007669"/>
    <property type="project" value="TreeGrafter"/>
</dbReference>
<dbReference type="InterPro" id="IPR024791">
    <property type="entry name" value="Cyt_c/ubiquinol_Oxase_su3"/>
</dbReference>
<geneLocation type="mitochondrion" evidence="11"/>
<feature type="transmembrane region" description="Helical" evidence="9">
    <location>
        <begin position="130"/>
        <end position="149"/>
    </location>
</feature>
<evidence type="ECO:0000259" key="10">
    <source>
        <dbReference type="PROSITE" id="PS50253"/>
    </source>
</evidence>
<evidence type="ECO:0000256" key="3">
    <source>
        <dbReference type="ARBA" id="ARBA00015944"/>
    </source>
</evidence>
<keyword evidence="7 9" id="KW-0472">Membrane</keyword>
<dbReference type="InterPro" id="IPR033945">
    <property type="entry name" value="Cyt_c_oxase_su3_dom"/>
</dbReference>
<feature type="transmembrane region" description="Helical" evidence="9">
    <location>
        <begin position="198"/>
        <end position="220"/>
    </location>
</feature>
<dbReference type="Gene3D" id="1.10.287.70">
    <property type="match status" value="1"/>
</dbReference>
<evidence type="ECO:0000313" key="11">
    <source>
        <dbReference type="EMBL" id="AIA58096.1"/>
    </source>
</evidence>
<evidence type="ECO:0000256" key="9">
    <source>
        <dbReference type="SAM" id="Phobius"/>
    </source>
</evidence>
<feature type="domain" description="Heme-copper oxidase subunit III family profile" evidence="10">
    <location>
        <begin position="7"/>
        <end position="263"/>
    </location>
</feature>